<dbReference type="GO" id="GO:0009424">
    <property type="term" value="C:bacterial-type flagellum hook"/>
    <property type="evidence" value="ECO:0007669"/>
    <property type="project" value="UniProtKB-UniRule"/>
</dbReference>
<evidence type="ECO:0000313" key="11">
    <source>
        <dbReference type="Proteomes" id="UP000545386"/>
    </source>
</evidence>
<keyword evidence="10" id="KW-0966">Cell projection</keyword>
<comment type="similarity">
    <text evidence="3 7">Belongs to the flagella basal body rod proteins family.</text>
</comment>
<evidence type="ECO:0000256" key="3">
    <source>
        <dbReference type="ARBA" id="ARBA00009677"/>
    </source>
</evidence>
<keyword evidence="10" id="KW-0969">Cilium</keyword>
<dbReference type="Pfam" id="PF21158">
    <property type="entry name" value="flgK_1st_1"/>
    <property type="match status" value="1"/>
</dbReference>
<dbReference type="InterPro" id="IPR002371">
    <property type="entry name" value="FlgK"/>
</dbReference>
<evidence type="ECO:0000313" key="10">
    <source>
        <dbReference type="EMBL" id="MBC2768506.1"/>
    </source>
</evidence>
<evidence type="ECO:0000256" key="2">
    <source>
        <dbReference type="ARBA" id="ARBA00004613"/>
    </source>
</evidence>
<dbReference type="InterPro" id="IPR049119">
    <property type="entry name" value="FlgK_D2-like"/>
</dbReference>
<keyword evidence="10" id="KW-0282">Flagellum</keyword>
<evidence type="ECO:0000259" key="9">
    <source>
        <dbReference type="Pfam" id="PF22638"/>
    </source>
</evidence>
<dbReference type="PANTHER" id="PTHR30033">
    <property type="entry name" value="FLAGELLAR HOOK-ASSOCIATED PROTEIN 1"/>
    <property type="match status" value="1"/>
</dbReference>
<evidence type="ECO:0000256" key="6">
    <source>
        <dbReference type="ARBA" id="ARBA00023143"/>
    </source>
</evidence>
<dbReference type="GO" id="GO:0044780">
    <property type="term" value="P:bacterial-type flagellum assembly"/>
    <property type="evidence" value="ECO:0007669"/>
    <property type="project" value="InterPro"/>
</dbReference>
<keyword evidence="11" id="KW-1185">Reference proteome</keyword>
<dbReference type="EMBL" id="JACJUU010000001">
    <property type="protein sequence ID" value="MBC2768506.1"/>
    <property type="molecule type" value="Genomic_DNA"/>
</dbReference>
<evidence type="ECO:0000256" key="4">
    <source>
        <dbReference type="ARBA" id="ARBA00016244"/>
    </source>
</evidence>
<dbReference type="GO" id="GO:0005198">
    <property type="term" value="F:structural molecule activity"/>
    <property type="evidence" value="ECO:0007669"/>
    <property type="project" value="UniProtKB-UniRule"/>
</dbReference>
<sequence>MNLANLGLSGINVAQNRLQTTGHNINNANTDGYNRQSVNVSTAGAQSMGRGYIGMGVQTDSIERAYDNFLYRQLVNSQSKESELASYGTEITQINNLFADRTVGISPALQKFFDGIQAVASAPADPAARKELLGRASSLVGQINDANAFLDDQRNNLNTQISTTVRQINSYVERIHGFNQQIVTAKAAGAGAAPNDLLDQRDQAVAELNKLVGVTVIEQGDRFGLSFGSGQVLLSADTMYPLTAKPSDNDPKRMVVSYTMPVGNNKTTLVEIDDQYIRGGALGGLMQYRSETLDPIQNDLGRMAVGLAMSVNQAHAQGFDQNGNPGGEFFSMRQPIVGAAVTNKGTAAFTASFSDANQLTAQDYEIAYDGTNYSVIRVPEGSLAYKGDGSGFPQVIDGLEIGFSATSGAPVAGDVWSLTPTRNAASDLGLKLADPARFAAAGTDSGDADNANALAMAQLQTNKTLGQGTMSLNESFSQIVNNIGVQTQQNITAQKAQSTLVQQNFSAQQAISGVNLNEEYVNLERYQEQFRAASRLIDVSGTLFDTLLGLKQ</sequence>
<feature type="domain" description="Flagellar hook-associated protein FlgK helical" evidence="9">
    <location>
        <begin position="92"/>
        <end position="330"/>
    </location>
</feature>
<evidence type="ECO:0000259" key="8">
    <source>
        <dbReference type="Pfam" id="PF21158"/>
    </source>
</evidence>
<comment type="caution">
    <text evidence="10">The sequence shown here is derived from an EMBL/GenBank/DDBJ whole genome shotgun (WGS) entry which is preliminary data.</text>
</comment>
<proteinExistence type="inferred from homology"/>
<dbReference type="SUPFAM" id="SSF64518">
    <property type="entry name" value="Phase 1 flagellin"/>
    <property type="match status" value="1"/>
</dbReference>
<dbReference type="Pfam" id="PF22638">
    <property type="entry name" value="FlgK_D1"/>
    <property type="match status" value="1"/>
</dbReference>
<dbReference type="GO" id="GO:0005576">
    <property type="term" value="C:extracellular region"/>
    <property type="evidence" value="ECO:0007669"/>
    <property type="project" value="UniProtKB-SubCell"/>
</dbReference>
<keyword evidence="5 7" id="KW-0964">Secreted</keyword>
<dbReference type="RefSeq" id="WP_185778346.1">
    <property type="nucleotide sequence ID" value="NZ_JACJUU010000001.1"/>
</dbReference>
<organism evidence="10 11">
    <name type="scientific">Pusillimonas minor</name>
    <dbReference type="NCBI Taxonomy" id="2697024"/>
    <lineage>
        <taxon>Bacteria</taxon>
        <taxon>Pseudomonadati</taxon>
        <taxon>Pseudomonadota</taxon>
        <taxon>Betaproteobacteria</taxon>
        <taxon>Burkholderiales</taxon>
        <taxon>Alcaligenaceae</taxon>
        <taxon>Pusillimonas</taxon>
    </lineage>
</organism>
<evidence type="ECO:0000256" key="1">
    <source>
        <dbReference type="ARBA" id="ARBA00004365"/>
    </source>
</evidence>
<reference evidence="10 11" key="1">
    <citation type="submission" date="2020-08" db="EMBL/GenBank/DDBJ databases">
        <title>Paraeoetvoesia sp. YC-7-48 draft genome sequence.</title>
        <authorList>
            <person name="Yao L."/>
        </authorList>
    </citation>
    <scope>NUCLEOTIDE SEQUENCE [LARGE SCALE GENOMIC DNA]</scope>
    <source>
        <strain evidence="11">YC-7-48</strain>
    </source>
</reference>
<name>A0A842HJQ0_9BURK</name>
<comment type="subcellular location">
    <subcellularLocation>
        <location evidence="1 7">Bacterial flagellum</location>
    </subcellularLocation>
    <subcellularLocation>
        <location evidence="2 7">Secreted</location>
    </subcellularLocation>
</comment>
<keyword evidence="6 7" id="KW-0975">Bacterial flagellum</keyword>
<dbReference type="AlphaFoldDB" id="A0A842HJQ0"/>
<protein>
    <recommendedName>
        <fullName evidence="4 7">Flagellar hook-associated protein 1</fullName>
        <shortName evidence="7">HAP1</shortName>
    </recommendedName>
</protein>
<dbReference type="InterPro" id="IPR053927">
    <property type="entry name" value="FlgK_helical"/>
</dbReference>
<gene>
    <name evidence="7 10" type="primary">flgK</name>
    <name evidence="10" type="ORF">GTU67_01085</name>
</gene>
<feature type="domain" description="Flagellar hook-associated protein 1 D2-like" evidence="8">
    <location>
        <begin position="343"/>
        <end position="416"/>
    </location>
</feature>
<dbReference type="PRINTS" id="PR01005">
    <property type="entry name" value="FLGHOOKAP1"/>
</dbReference>
<evidence type="ECO:0000256" key="5">
    <source>
        <dbReference type="ARBA" id="ARBA00022525"/>
    </source>
</evidence>
<dbReference type="NCBIfam" id="TIGR02492">
    <property type="entry name" value="flgK_ends"/>
    <property type="match status" value="1"/>
</dbReference>
<dbReference type="Proteomes" id="UP000545386">
    <property type="component" value="Unassembled WGS sequence"/>
</dbReference>
<accession>A0A842HJQ0</accession>
<evidence type="ECO:0000256" key="7">
    <source>
        <dbReference type="RuleBase" id="RU362065"/>
    </source>
</evidence>
<dbReference type="PANTHER" id="PTHR30033:SF1">
    <property type="entry name" value="FLAGELLAR HOOK-ASSOCIATED PROTEIN 1"/>
    <property type="match status" value="1"/>
</dbReference>